<evidence type="ECO:0000256" key="5">
    <source>
        <dbReference type="ARBA" id="ARBA00007383"/>
    </source>
</evidence>
<dbReference type="PANTHER" id="PTHR10954">
    <property type="entry name" value="RIBONUCLEASE H2 SUBUNIT A"/>
    <property type="match status" value="1"/>
</dbReference>
<evidence type="ECO:0000313" key="20">
    <source>
        <dbReference type="Proteomes" id="UP000327148"/>
    </source>
</evidence>
<dbReference type="OrthoDB" id="9803420at2"/>
<dbReference type="PROSITE" id="PS51975">
    <property type="entry name" value="RNASE_H_2"/>
    <property type="match status" value="1"/>
</dbReference>
<dbReference type="PANTHER" id="PTHR10954:SF18">
    <property type="entry name" value="RIBONUCLEASE HII"/>
    <property type="match status" value="1"/>
</dbReference>
<dbReference type="Pfam" id="PF01351">
    <property type="entry name" value="RNase_HII"/>
    <property type="match status" value="1"/>
</dbReference>
<dbReference type="InterPro" id="IPR024567">
    <property type="entry name" value="RNase_HII/HIII_dom"/>
</dbReference>
<dbReference type="InterPro" id="IPR022898">
    <property type="entry name" value="RNase_HII"/>
</dbReference>
<keyword evidence="12 14" id="KW-0378">Hydrolase</keyword>
<comment type="cofactor">
    <cofactor evidence="2">
        <name>Mg(2+)</name>
        <dbReference type="ChEBI" id="CHEBI:18420"/>
    </cofactor>
</comment>
<sequence length="259" mass="28721">MTKRESIQMIKDRLQAKGAHLQASDLAPYAQDERKGVQQLLKTYQKRLHQAQEEMEAIQALRRYESQLRSQGYPYIAGVDEVGRGPLAGPVVACAVILPADMPAVYFNDSKQLSHKKRQALVADIDKYALACELALSSAERIDTINILRATKEAMAACVNQLQVKASYVLVDAVTIPGISQPQEAIIKGDAQIYSIAAASIYAKEYRDQLMADYAARYPHYGFEQNAGYGTKAHLEALAEHGPCPIHRRSFAPVKDFIK</sequence>
<dbReference type="InterPro" id="IPR036397">
    <property type="entry name" value="RNaseH_sf"/>
</dbReference>
<feature type="coiled-coil region" evidence="17">
    <location>
        <begin position="34"/>
        <end position="61"/>
    </location>
</feature>
<keyword evidence="9 14" id="KW-0540">Nuclease</keyword>
<evidence type="ECO:0000259" key="18">
    <source>
        <dbReference type="PROSITE" id="PS51975"/>
    </source>
</evidence>
<feature type="binding site" evidence="14 15">
    <location>
        <position position="80"/>
    </location>
    <ligand>
        <name>a divalent metal cation</name>
        <dbReference type="ChEBI" id="CHEBI:60240"/>
    </ligand>
</feature>
<keyword evidence="10 14" id="KW-0479">Metal-binding</keyword>
<dbReference type="NCBIfam" id="NF000595">
    <property type="entry name" value="PRK00015.1-3"/>
    <property type="match status" value="1"/>
</dbReference>
<dbReference type="NCBIfam" id="NF000594">
    <property type="entry name" value="PRK00015.1-1"/>
    <property type="match status" value="1"/>
</dbReference>
<dbReference type="GO" id="GO:0003723">
    <property type="term" value="F:RNA binding"/>
    <property type="evidence" value="ECO:0007669"/>
    <property type="project" value="UniProtKB-UniRule"/>
</dbReference>
<evidence type="ECO:0000256" key="10">
    <source>
        <dbReference type="ARBA" id="ARBA00022723"/>
    </source>
</evidence>
<proteinExistence type="inferred from homology"/>
<dbReference type="GO" id="GO:0004523">
    <property type="term" value="F:RNA-DNA hybrid ribonuclease activity"/>
    <property type="evidence" value="ECO:0007669"/>
    <property type="project" value="UniProtKB-UniRule"/>
</dbReference>
<dbReference type="InterPro" id="IPR001352">
    <property type="entry name" value="RNase_HII/HIII"/>
</dbReference>
<name>A0A5N1GTC5_9LACT</name>
<feature type="binding site" evidence="14 15">
    <location>
        <position position="172"/>
    </location>
    <ligand>
        <name>a divalent metal cation</name>
        <dbReference type="ChEBI" id="CHEBI:60240"/>
    </ligand>
</feature>
<evidence type="ECO:0000256" key="6">
    <source>
        <dbReference type="ARBA" id="ARBA00012180"/>
    </source>
</evidence>
<evidence type="ECO:0000256" key="17">
    <source>
        <dbReference type="SAM" id="Coils"/>
    </source>
</evidence>
<gene>
    <name evidence="14" type="primary">rnhB</name>
    <name evidence="19" type="ORF">F6I03_01405</name>
</gene>
<dbReference type="EC" id="3.1.26.4" evidence="6 14"/>
<evidence type="ECO:0000256" key="8">
    <source>
        <dbReference type="ARBA" id="ARBA00022490"/>
    </source>
</evidence>
<evidence type="ECO:0000256" key="4">
    <source>
        <dbReference type="ARBA" id="ARBA00004496"/>
    </source>
</evidence>
<keyword evidence="8 14" id="KW-0963">Cytoplasm</keyword>
<evidence type="ECO:0000256" key="16">
    <source>
        <dbReference type="RuleBase" id="RU003515"/>
    </source>
</evidence>
<evidence type="ECO:0000313" key="19">
    <source>
        <dbReference type="EMBL" id="KAA9301890.1"/>
    </source>
</evidence>
<dbReference type="EMBL" id="VYWO01000001">
    <property type="protein sequence ID" value="KAA9301890.1"/>
    <property type="molecule type" value="Genomic_DNA"/>
</dbReference>
<dbReference type="STRING" id="119206.AWM72_08525"/>
<dbReference type="Proteomes" id="UP000327148">
    <property type="component" value="Unassembled WGS sequence"/>
</dbReference>
<evidence type="ECO:0000256" key="13">
    <source>
        <dbReference type="ARBA" id="ARBA00023211"/>
    </source>
</evidence>
<dbReference type="FunFam" id="3.30.420.10:FF:000006">
    <property type="entry name" value="Ribonuclease HII"/>
    <property type="match status" value="1"/>
</dbReference>
<dbReference type="GO" id="GO:0030145">
    <property type="term" value="F:manganese ion binding"/>
    <property type="evidence" value="ECO:0007669"/>
    <property type="project" value="UniProtKB-UniRule"/>
</dbReference>
<evidence type="ECO:0000256" key="9">
    <source>
        <dbReference type="ARBA" id="ARBA00022722"/>
    </source>
</evidence>
<keyword evidence="11 14" id="KW-0255">Endonuclease</keyword>
<comment type="similarity">
    <text evidence="5 14 16">Belongs to the RNase HII family.</text>
</comment>
<comment type="catalytic activity">
    <reaction evidence="1 14 15 16">
        <text>Endonucleolytic cleavage to 5'-phosphomonoester.</text>
        <dbReference type="EC" id="3.1.26.4"/>
    </reaction>
</comment>
<dbReference type="GO" id="GO:0006298">
    <property type="term" value="P:mismatch repair"/>
    <property type="evidence" value="ECO:0007669"/>
    <property type="project" value="TreeGrafter"/>
</dbReference>
<dbReference type="InterPro" id="IPR012337">
    <property type="entry name" value="RNaseH-like_sf"/>
</dbReference>
<evidence type="ECO:0000256" key="14">
    <source>
        <dbReference type="HAMAP-Rule" id="MF_00052"/>
    </source>
</evidence>
<protein>
    <recommendedName>
        <fullName evidence="7 14">Ribonuclease HII</fullName>
        <shortName evidence="14">RNase HII</shortName>
        <ecNumber evidence="6 14">3.1.26.4</ecNumber>
    </recommendedName>
</protein>
<evidence type="ECO:0000256" key="3">
    <source>
        <dbReference type="ARBA" id="ARBA00004065"/>
    </source>
</evidence>
<keyword evidence="13 14" id="KW-0464">Manganese</keyword>
<dbReference type="GO" id="GO:0005737">
    <property type="term" value="C:cytoplasm"/>
    <property type="evidence" value="ECO:0007669"/>
    <property type="project" value="UniProtKB-SubCell"/>
</dbReference>
<accession>A0A5N1GTC5</accession>
<reference evidence="19 20" key="1">
    <citation type="submission" date="2019-09" db="EMBL/GenBank/DDBJ databases">
        <title>Draft genome sequence assemblies of isolates from the urinary tract.</title>
        <authorList>
            <person name="Mores C.R."/>
            <person name="Putonti C."/>
            <person name="Wolfe A.J."/>
        </authorList>
    </citation>
    <scope>NUCLEOTIDE SEQUENCE [LARGE SCALE GENOMIC DNA]</scope>
    <source>
        <strain evidence="19 20">UMB623</strain>
    </source>
</reference>
<evidence type="ECO:0000256" key="7">
    <source>
        <dbReference type="ARBA" id="ARBA00019179"/>
    </source>
</evidence>
<evidence type="ECO:0000256" key="12">
    <source>
        <dbReference type="ARBA" id="ARBA00022801"/>
    </source>
</evidence>
<feature type="binding site" evidence="14 15">
    <location>
        <position position="81"/>
    </location>
    <ligand>
        <name>a divalent metal cation</name>
        <dbReference type="ChEBI" id="CHEBI:60240"/>
    </ligand>
</feature>
<evidence type="ECO:0000256" key="11">
    <source>
        <dbReference type="ARBA" id="ARBA00022759"/>
    </source>
</evidence>
<dbReference type="Gene3D" id="3.30.420.10">
    <property type="entry name" value="Ribonuclease H-like superfamily/Ribonuclease H"/>
    <property type="match status" value="1"/>
</dbReference>
<dbReference type="GO" id="GO:0032299">
    <property type="term" value="C:ribonuclease H2 complex"/>
    <property type="evidence" value="ECO:0007669"/>
    <property type="project" value="TreeGrafter"/>
</dbReference>
<comment type="cofactor">
    <cofactor evidence="14 15">
        <name>Mn(2+)</name>
        <dbReference type="ChEBI" id="CHEBI:29035"/>
    </cofactor>
    <cofactor evidence="14 15">
        <name>Mg(2+)</name>
        <dbReference type="ChEBI" id="CHEBI:18420"/>
    </cofactor>
    <text evidence="14 15">Manganese or magnesium. Binds 1 divalent metal ion per monomer in the absence of substrate. May bind a second metal ion after substrate binding.</text>
</comment>
<dbReference type="SUPFAM" id="SSF53098">
    <property type="entry name" value="Ribonuclease H-like"/>
    <property type="match status" value="1"/>
</dbReference>
<dbReference type="CDD" id="cd07182">
    <property type="entry name" value="RNase_HII_bacteria_HII_like"/>
    <property type="match status" value="1"/>
</dbReference>
<organism evidence="19 20">
    <name type="scientific">Aerococcus sanguinicola</name>
    <dbReference type="NCBI Taxonomy" id="119206"/>
    <lineage>
        <taxon>Bacteria</taxon>
        <taxon>Bacillati</taxon>
        <taxon>Bacillota</taxon>
        <taxon>Bacilli</taxon>
        <taxon>Lactobacillales</taxon>
        <taxon>Aerococcaceae</taxon>
        <taxon>Aerococcus</taxon>
    </lineage>
</organism>
<comment type="subcellular location">
    <subcellularLocation>
        <location evidence="4 14">Cytoplasm</location>
    </subcellularLocation>
</comment>
<dbReference type="GO" id="GO:0043137">
    <property type="term" value="P:DNA replication, removal of RNA primer"/>
    <property type="evidence" value="ECO:0007669"/>
    <property type="project" value="TreeGrafter"/>
</dbReference>
<evidence type="ECO:0000256" key="15">
    <source>
        <dbReference type="PROSITE-ProRule" id="PRU01319"/>
    </source>
</evidence>
<evidence type="ECO:0000256" key="2">
    <source>
        <dbReference type="ARBA" id="ARBA00001946"/>
    </source>
</evidence>
<dbReference type="HAMAP" id="MF_00052_B">
    <property type="entry name" value="RNase_HII_B"/>
    <property type="match status" value="1"/>
</dbReference>
<dbReference type="RefSeq" id="WP_070430789.1">
    <property type="nucleotide sequence ID" value="NZ_VYWO01000001.1"/>
</dbReference>
<evidence type="ECO:0000256" key="1">
    <source>
        <dbReference type="ARBA" id="ARBA00000077"/>
    </source>
</evidence>
<feature type="domain" description="RNase H type-2" evidence="18">
    <location>
        <begin position="74"/>
        <end position="259"/>
    </location>
</feature>
<comment type="function">
    <text evidence="3 14 16">Endonuclease that specifically degrades the RNA of RNA-DNA hybrids.</text>
</comment>
<keyword evidence="17" id="KW-0175">Coiled coil</keyword>
<comment type="caution">
    <text evidence="19">The sequence shown here is derived from an EMBL/GenBank/DDBJ whole genome shotgun (WGS) entry which is preliminary data.</text>
</comment>
<dbReference type="AlphaFoldDB" id="A0A5N1GTC5"/>